<evidence type="ECO:0000256" key="2">
    <source>
        <dbReference type="ARBA" id="ARBA00008072"/>
    </source>
</evidence>
<comment type="cofactor">
    <cofactor evidence="1">
        <name>Zn(2+)</name>
        <dbReference type="ChEBI" id="CHEBI:29105"/>
    </cofactor>
</comment>
<comment type="similarity">
    <text evidence="2">Belongs to the zinc-containing alcohol dehydrogenase family.</text>
</comment>
<dbReference type="GO" id="GO:0016491">
    <property type="term" value="F:oxidoreductase activity"/>
    <property type="evidence" value="ECO:0007669"/>
    <property type="project" value="UniProtKB-KW"/>
</dbReference>
<evidence type="ECO:0000256" key="1">
    <source>
        <dbReference type="ARBA" id="ARBA00001947"/>
    </source>
</evidence>
<comment type="caution">
    <text evidence="8">The sequence shown here is derived from an EMBL/GenBank/DDBJ whole genome shotgun (WGS) entry which is preliminary data.</text>
</comment>
<dbReference type="EMBL" id="PXYT01000046">
    <property type="protein sequence ID" value="PSR25965.1"/>
    <property type="molecule type" value="Genomic_DNA"/>
</dbReference>
<dbReference type="Pfam" id="PF08240">
    <property type="entry name" value="ADH_N"/>
    <property type="match status" value="1"/>
</dbReference>
<dbReference type="Proteomes" id="UP000242699">
    <property type="component" value="Unassembled WGS sequence"/>
</dbReference>
<evidence type="ECO:0000259" key="7">
    <source>
        <dbReference type="Pfam" id="PF08240"/>
    </source>
</evidence>
<dbReference type="SUPFAM" id="SSF50129">
    <property type="entry name" value="GroES-like"/>
    <property type="match status" value="1"/>
</dbReference>
<accession>A0A2T2WUQ8</accession>
<dbReference type="Gene3D" id="3.40.50.720">
    <property type="entry name" value="NAD(P)-binding Rossmann-like Domain"/>
    <property type="match status" value="1"/>
</dbReference>
<evidence type="ECO:0000256" key="5">
    <source>
        <dbReference type="ARBA" id="ARBA00023002"/>
    </source>
</evidence>
<evidence type="ECO:0000313" key="9">
    <source>
        <dbReference type="Proteomes" id="UP000242699"/>
    </source>
</evidence>
<sequence length="343" mass="36577">MTQSRSWVLVGPGRFVPEYSEWPALNPMLVRLQPAYCGICGSDLHSYKGKHPMVHLPIILGHEISATISEVGSDAGLDIPIGSPVVVLPSVPCGECYQCLHGREHICSQLKVIGNVGLNGALSNYMDVPAHSVIPIPSDMDLARAALVEPTAVAIHALKRVTHDEGGLVIIGAGPIGLLTALVAKAQGISPLSILDIRDGRLRAAQSLGLDNVLKSTDADLVERIHTIHPDGPGAVYDCVAVTETINLALNVARKGTSVVLAGVPEGPLNMEAVFIQDRELSVVGTLMYNLAEFQEAIDLIYRNRIPDSIVTKIASFEDVPHVFAQLAQDPGEDIKVLIKISS</sequence>
<evidence type="ECO:0000256" key="3">
    <source>
        <dbReference type="ARBA" id="ARBA00022723"/>
    </source>
</evidence>
<proteinExistence type="inferred from homology"/>
<feature type="domain" description="Alcohol dehydrogenase-like C-terminal" evidence="6">
    <location>
        <begin position="175"/>
        <end position="301"/>
    </location>
</feature>
<dbReference type="PANTHER" id="PTHR43161">
    <property type="entry name" value="SORBITOL DEHYDROGENASE"/>
    <property type="match status" value="1"/>
</dbReference>
<reference evidence="8 9" key="1">
    <citation type="journal article" date="2014" name="BMC Genomics">
        <title>Comparison of environmental and isolate Sulfobacillus genomes reveals diverse carbon, sulfur, nitrogen, and hydrogen metabolisms.</title>
        <authorList>
            <person name="Justice N.B."/>
            <person name="Norman A."/>
            <person name="Brown C.T."/>
            <person name="Singh A."/>
            <person name="Thomas B.C."/>
            <person name="Banfield J.F."/>
        </authorList>
    </citation>
    <scope>NUCLEOTIDE SEQUENCE [LARGE SCALE GENOMIC DNA]</scope>
    <source>
        <strain evidence="8">AMDSBA1</strain>
    </source>
</reference>
<organism evidence="8 9">
    <name type="scientific">Sulfobacillus benefaciens</name>
    <dbReference type="NCBI Taxonomy" id="453960"/>
    <lineage>
        <taxon>Bacteria</taxon>
        <taxon>Bacillati</taxon>
        <taxon>Bacillota</taxon>
        <taxon>Clostridia</taxon>
        <taxon>Eubacteriales</taxon>
        <taxon>Clostridiales Family XVII. Incertae Sedis</taxon>
        <taxon>Sulfobacillus</taxon>
    </lineage>
</organism>
<feature type="domain" description="Alcohol dehydrogenase-like N-terminal" evidence="7">
    <location>
        <begin position="30"/>
        <end position="137"/>
    </location>
</feature>
<gene>
    <name evidence="8" type="ORF">C7B43_15510</name>
</gene>
<evidence type="ECO:0000313" key="8">
    <source>
        <dbReference type="EMBL" id="PSR25965.1"/>
    </source>
</evidence>
<dbReference type="Pfam" id="PF00107">
    <property type="entry name" value="ADH_zinc_N"/>
    <property type="match status" value="1"/>
</dbReference>
<keyword evidence="4" id="KW-0862">Zinc</keyword>
<dbReference type="AlphaFoldDB" id="A0A2T2WUQ8"/>
<dbReference type="SUPFAM" id="SSF51735">
    <property type="entry name" value="NAD(P)-binding Rossmann-fold domains"/>
    <property type="match status" value="1"/>
</dbReference>
<dbReference type="InterPro" id="IPR013154">
    <property type="entry name" value="ADH-like_N"/>
</dbReference>
<keyword evidence="3" id="KW-0479">Metal-binding</keyword>
<dbReference type="PANTHER" id="PTHR43161:SF23">
    <property type="entry name" value="(R,R)-BUTANEDIOL DEHYDROGENASE-RELATED"/>
    <property type="match status" value="1"/>
</dbReference>
<evidence type="ECO:0008006" key="10">
    <source>
        <dbReference type="Google" id="ProtNLM"/>
    </source>
</evidence>
<dbReference type="GO" id="GO:0046872">
    <property type="term" value="F:metal ion binding"/>
    <property type="evidence" value="ECO:0007669"/>
    <property type="project" value="UniProtKB-KW"/>
</dbReference>
<dbReference type="InterPro" id="IPR011032">
    <property type="entry name" value="GroES-like_sf"/>
</dbReference>
<dbReference type="Gene3D" id="3.90.180.10">
    <property type="entry name" value="Medium-chain alcohol dehydrogenases, catalytic domain"/>
    <property type="match status" value="1"/>
</dbReference>
<dbReference type="InterPro" id="IPR013149">
    <property type="entry name" value="ADH-like_C"/>
</dbReference>
<evidence type="ECO:0000256" key="4">
    <source>
        <dbReference type="ARBA" id="ARBA00022833"/>
    </source>
</evidence>
<name>A0A2T2WUQ8_9FIRM</name>
<keyword evidence="5" id="KW-0560">Oxidoreductase</keyword>
<evidence type="ECO:0000259" key="6">
    <source>
        <dbReference type="Pfam" id="PF00107"/>
    </source>
</evidence>
<protein>
    <recommendedName>
        <fullName evidence="10">Alcohol dehydrogenase</fullName>
    </recommendedName>
</protein>
<dbReference type="InterPro" id="IPR036291">
    <property type="entry name" value="NAD(P)-bd_dom_sf"/>
</dbReference>